<reference evidence="1" key="1">
    <citation type="submission" date="2023-08" db="EMBL/GenBank/DDBJ databases">
        <title>Chromosome-level Genome Assembly of mud carp (Cirrhinus molitorella).</title>
        <authorList>
            <person name="Liu H."/>
        </authorList>
    </citation>
    <scope>NUCLEOTIDE SEQUENCE</scope>
    <source>
        <strain evidence="1">Prfri</strain>
        <tissue evidence="1">Muscle</tissue>
    </source>
</reference>
<comment type="caution">
    <text evidence="1">The sequence shown here is derived from an EMBL/GenBank/DDBJ whole genome shotgun (WGS) entry which is preliminary data.</text>
</comment>
<proteinExistence type="predicted"/>
<name>A0AA88TCX1_9TELE</name>
<dbReference type="AlphaFoldDB" id="A0AA88TCX1"/>
<evidence type="ECO:0000313" key="1">
    <source>
        <dbReference type="EMBL" id="KAK2874165.1"/>
    </source>
</evidence>
<dbReference type="Proteomes" id="UP001187343">
    <property type="component" value="Unassembled WGS sequence"/>
</dbReference>
<protein>
    <submittedName>
        <fullName evidence="1">Uncharacterized protein</fullName>
    </submittedName>
</protein>
<evidence type="ECO:0000313" key="2">
    <source>
        <dbReference type="Proteomes" id="UP001187343"/>
    </source>
</evidence>
<keyword evidence="2" id="KW-1185">Reference proteome</keyword>
<sequence>MRTQQEASLLTLKEAHRDLWRPPQHHDHLKGQMMWNFAKSLLHGTLAVSPSRTTMRKDIKTCKTQEGP</sequence>
<gene>
    <name evidence="1" type="ORF">Q8A67_021318</name>
</gene>
<organism evidence="1 2">
    <name type="scientific">Cirrhinus molitorella</name>
    <name type="common">mud carp</name>
    <dbReference type="NCBI Taxonomy" id="172907"/>
    <lineage>
        <taxon>Eukaryota</taxon>
        <taxon>Metazoa</taxon>
        <taxon>Chordata</taxon>
        <taxon>Craniata</taxon>
        <taxon>Vertebrata</taxon>
        <taxon>Euteleostomi</taxon>
        <taxon>Actinopterygii</taxon>
        <taxon>Neopterygii</taxon>
        <taxon>Teleostei</taxon>
        <taxon>Ostariophysi</taxon>
        <taxon>Cypriniformes</taxon>
        <taxon>Cyprinidae</taxon>
        <taxon>Labeoninae</taxon>
        <taxon>Labeonini</taxon>
        <taxon>Cirrhinus</taxon>
    </lineage>
</organism>
<dbReference type="EMBL" id="JAUYZG010000021">
    <property type="protein sequence ID" value="KAK2874165.1"/>
    <property type="molecule type" value="Genomic_DNA"/>
</dbReference>
<accession>A0AA88TCX1</accession>